<reference evidence="2" key="1">
    <citation type="journal article" date="2020" name="Stud. Mycol.">
        <title>101 Dothideomycetes genomes: a test case for predicting lifestyles and emergence of pathogens.</title>
        <authorList>
            <person name="Haridas S."/>
            <person name="Albert R."/>
            <person name="Binder M."/>
            <person name="Bloem J."/>
            <person name="Labutti K."/>
            <person name="Salamov A."/>
            <person name="Andreopoulos B."/>
            <person name="Baker S."/>
            <person name="Barry K."/>
            <person name="Bills G."/>
            <person name="Bluhm B."/>
            <person name="Cannon C."/>
            <person name="Castanera R."/>
            <person name="Culley D."/>
            <person name="Daum C."/>
            <person name="Ezra D."/>
            <person name="Gonzalez J."/>
            <person name="Henrissat B."/>
            <person name="Kuo A."/>
            <person name="Liang C."/>
            <person name="Lipzen A."/>
            <person name="Lutzoni F."/>
            <person name="Magnuson J."/>
            <person name="Mondo S."/>
            <person name="Nolan M."/>
            <person name="Ohm R."/>
            <person name="Pangilinan J."/>
            <person name="Park H.-J."/>
            <person name="Ramirez L."/>
            <person name="Alfaro M."/>
            <person name="Sun H."/>
            <person name="Tritt A."/>
            <person name="Yoshinaga Y."/>
            <person name="Zwiers L.-H."/>
            <person name="Turgeon B."/>
            <person name="Goodwin S."/>
            <person name="Spatafora J."/>
            <person name="Crous P."/>
            <person name="Grigoriev I."/>
        </authorList>
    </citation>
    <scope>NUCLEOTIDE SEQUENCE</scope>
    <source>
        <strain evidence="2">ATCC 36951</strain>
    </source>
</reference>
<feature type="chain" id="PRO_5025693938" evidence="1">
    <location>
        <begin position="20"/>
        <end position="134"/>
    </location>
</feature>
<protein>
    <submittedName>
        <fullName evidence="2">Uncharacterized protein</fullName>
    </submittedName>
</protein>
<gene>
    <name evidence="2" type="ORF">M409DRAFT_50972</name>
</gene>
<dbReference type="GeneID" id="54564956"/>
<feature type="signal peptide" evidence="1">
    <location>
        <begin position="1"/>
        <end position="19"/>
    </location>
</feature>
<evidence type="ECO:0000313" key="2">
    <source>
        <dbReference type="EMBL" id="KAF2171555.1"/>
    </source>
</evidence>
<sequence length="134" mass="14166">MHFSTALLAIPILASAAFADEVVYLANCHFAAGSTGGQAEYYKEIANSQNGQNPDSGSVAHITNGSPFNFEGQNSRVFQQTGVTFQSNINAGANGLAVGAFAGTGNNGRPFNCFRDSKRQLDSACIAEYFCRDV</sequence>
<evidence type="ECO:0000313" key="3">
    <source>
        <dbReference type="Proteomes" id="UP000799537"/>
    </source>
</evidence>
<name>A0A6A6CWZ8_ZASCE</name>
<dbReference type="AlphaFoldDB" id="A0A6A6CWZ8"/>
<accession>A0A6A6CWZ8</accession>
<dbReference type="RefSeq" id="XP_033672444.1">
    <property type="nucleotide sequence ID" value="XM_033811684.1"/>
</dbReference>
<dbReference type="OrthoDB" id="291007at2759"/>
<evidence type="ECO:0000256" key="1">
    <source>
        <dbReference type="SAM" id="SignalP"/>
    </source>
</evidence>
<dbReference type="Proteomes" id="UP000799537">
    <property type="component" value="Unassembled WGS sequence"/>
</dbReference>
<keyword evidence="3" id="KW-1185">Reference proteome</keyword>
<dbReference type="EMBL" id="ML993583">
    <property type="protein sequence ID" value="KAF2171555.1"/>
    <property type="molecule type" value="Genomic_DNA"/>
</dbReference>
<proteinExistence type="predicted"/>
<keyword evidence="1" id="KW-0732">Signal</keyword>
<organism evidence="2 3">
    <name type="scientific">Zasmidium cellare ATCC 36951</name>
    <dbReference type="NCBI Taxonomy" id="1080233"/>
    <lineage>
        <taxon>Eukaryota</taxon>
        <taxon>Fungi</taxon>
        <taxon>Dikarya</taxon>
        <taxon>Ascomycota</taxon>
        <taxon>Pezizomycotina</taxon>
        <taxon>Dothideomycetes</taxon>
        <taxon>Dothideomycetidae</taxon>
        <taxon>Mycosphaerellales</taxon>
        <taxon>Mycosphaerellaceae</taxon>
        <taxon>Zasmidium</taxon>
    </lineage>
</organism>